<feature type="domain" description="Thioredoxin-like fold" evidence="1">
    <location>
        <begin position="11"/>
        <end position="171"/>
    </location>
</feature>
<evidence type="ECO:0000259" key="1">
    <source>
        <dbReference type="Pfam" id="PF13462"/>
    </source>
</evidence>
<evidence type="ECO:0000313" key="2">
    <source>
        <dbReference type="EMBL" id="WOX20568.1"/>
    </source>
</evidence>
<dbReference type="Pfam" id="PF13462">
    <property type="entry name" value="Thioredoxin_4"/>
    <property type="match status" value="1"/>
</dbReference>
<dbReference type="RefSeq" id="WP_318101224.1">
    <property type="nucleotide sequence ID" value="NZ_CP137573.1"/>
</dbReference>
<dbReference type="SUPFAM" id="SSF52833">
    <property type="entry name" value="Thioredoxin-like"/>
    <property type="match status" value="1"/>
</dbReference>
<accession>A0ABZ0LM47</accession>
<dbReference type="EMBL" id="CP137573">
    <property type="protein sequence ID" value="WOX20568.1"/>
    <property type="molecule type" value="Genomic_DNA"/>
</dbReference>
<organism evidence="2 3">
    <name type="scientific">Streptomyces solicathayae</name>
    <dbReference type="NCBI Taxonomy" id="3081768"/>
    <lineage>
        <taxon>Bacteria</taxon>
        <taxon>Bacillati</taxon>
        <taxon>Actinomycetota</taxon>
        <taxon>Actinomycetes</taxon>
        <taxon>Kitasatosporales</taxon>
        <taxon>Streptomycetaceae</taxon>
        <taxon>Streptomyces</taxon>
    </lineage>
</organism>
<sequence length="195" mass="20948">MNPANTTGADGTTVYYGDLEAPHQVQVFLEMRDRGSRRVVESLLGTLRKDADDGKYVVKFHFAGMIDDTAGGSGSRRALSALGAAADAGQRQFADYLAALFAAQPFPPGYDHFSETPVLLSAADAVDGLRSADFDRKVTEGTYLNWAGVAIADFELFGVVGTPIAWYDEQVLQVVKEEDGPAVSPQEFLAQLPGR</sequence>
<name>A0ABZ0LM47_9ACTN</name>
<dbReference type="InterPro" id="IPR036249">
    <property type="entry name" value="Thioredoxin-like_sf"/>
</dbReference>
<keyword evidence="3" id="KW-1185">Reference proteome</keyword>
<dbReference type="Proteomes" id="UP001301731">
    <property type="component" value="Chromosome"/>
</dbReference>
<evidence type="ECO:0000313" key="3">
    <source>
        <dbReference type="Proteomes" id="UP001301731"/>
    </source>
</evidence>
<dbReference type="Gene3D" id="3.40.30.10">
    <property type="entry name" value="Glutaredoxin"/>
    <property type="match status" value="1"/>
</dbReference>
<dbReference type="InterPro" id="IPR012336">
    <property type="entry name" value="Thioredoxin-like_fold"/>
</dbReference>
<reference evidence="2 3" key="1">
    <citation type="submission" date="2023-10" db="EMBL/GenBank/DDBJ databases">
        <title>The genome sequence of Streptomyces sp. HUAS YS2.</title>
        <authorList>
            <person name="Mo P."/>
        </authorList>
    </citation>
    <scope>NUCLEOTIDE SEQUENCE [LARGE SCALE GENOMIC DNA]</scope>
    <source>
        <strain evidence="2 3">HUAS YS2</strain>
    </source>
</reference>
<protein>
    <submittedName>
        <fullName evidence="2">Thioredoxin domain-containing protein</fullName>
    </submittedName>
</protein>
<proteinExistence type="predicted"/>
<gene>
    <name evidence="2" type="ORF">R2D22_03840</name>
</gene>